<gene>
    <name evidence="1" type="ORF">H0S70_08100</name>
</gene>
<dbReference type="KEGG" id="cmaq:H0S70_08100"/>
<dbReference type="InterPro" id="IPR015943">
    <property type="entry name" value="WD40/YVTN_repeat-like_dom_sf"/>
</dbReference>
<dbReference type="SUPFAM" id="SSF63825">
    <property type="entry name" value="YWTD domain"/>
    <property type="match status" value="1"/>
</dbReference>
<name>A0A7H1DTP5_9FLAO</name>
<proteinExistence type="predicted"/>
<sequence length="345" mass="37938">MTRLFSAAIALMLTFTISCRNDDPVIEEPKGAYQNGILVANEGGFSTPTSSVDFLSADLSKQENNIFSTQNANATLGNVFQSIGFKGDLAYLVLNVPNKIEIVNRYTFKKVQTISANLEQPRYIAFSGNFTYVTNNNFSDVRKLNIYDASNAFVKSIDFDRYAEKVVAADGFVYVQTDGVTYDANYNALPTGHTITRVNAATNNVDPAITLTDNGMIKDMVADKNMVYVLSGDNTNSYLYKITAKTGTFEKVELSGIKAAKLSMDNNKLYFISAAKKVYSFSGNTATPLFDVTTNYIYGFDVIDGNTYVSDPYFSKESTTRIYNSTGTLLKTLTTGVGTNGFYKN</sequence>
<evidence type="ECO:0000313" key="1">
    <source>
        <dbReference type="EMBL" id="QNS40353.1"/>
    </source>
</evidence>
<protein>
    <recommendedName>
        <fullName evidence="3">DUF5050 domain-containing protein</fullName>
    </recommendedName>
</protein>
<dbReference type="InterPro" id="IPR031815">
    <property type="entry name" value="DUF5074"/>
</dbReference>
<evidence type="ECO:0000313" key="2">
    <source>
        <dbReference type="Proteomes" id="UP000516438"/>
    </source>
</evidence>
<dbReference type="Pfam" id="PF16819">
    <property type="entry name" value="DUF5074"/>
    <property type="match status" value="1"/>
</dbReference>
<dbReference type="Gene3D" id="2.130.10.10">
    <property type="entry name" value="YVTN repeat-like/Quinoprotein amine dehydrogenase"/>
    <property type="match status" value="1"/>
</dbReference>
<dbReference type="PROSITE" id="PS51257">
    <property type="entry name" value="PROKAR_LIPOPROTEIN"/>
    <property type="match status" value="1"/>
</dbReference>
<organism evidence="1 2">
    <name type="scientific">Chryseobacterium manosquense</name>
    <dbReference type="NCBI Taxonomy" id="2754694"/>
    <lineage>
        <taxon>Bacteria</taxon>
        <taxon>Pseudomonadati</taxon>
        <taxon>Bacteroidota</taxon>
        <taxon>Flavobacteriia</taxon>
        <taxon>Flavobacteriales</taxon>
        <taxon>Weeksellaceae</taxon>
        <taxon>Chryseobacterium group</taxon>
        <taxon>Chryseobacterium</taxon>
    </lineage>
</organism>
<dbReference type="RefSeq" id="WP_188320450.1">
    <property type="nucleotide sequence ID" value="NZ_CP060203.1"/>
</dbReference>
<dbReference type="AlphaFoldDB" id="A0A7H1DTP5"/>
<dbReference type="Proteomes" id="UP000516438">
    <property type="component" value="Chromosome"/>
</dbReference>
<accession>A0A7H1DTP5</accession>
<reference evidence="1 2" key="1">
    <citation type="submission" date="2020-07" db="EMBL/GenBank/DDBJ databases">
        <title>Complete genome and description of Chryseobacterium manosquense strain Marseille-Q2069 sp. nov.</title>
        <authorList>
            <person name="Boxberger M."/>
        </authorList>
    </citation>
    <scope>NUCLEOTIDE SEQUENCE [LARGE SCALE GENOMIC DNA]</scope>
    <source>
        <strain evidence="1 2">Marseille-Q2069</strain>
    </source>
</reference>
<evidence type="ECO:0008006" key="3">
    <source>
        <dbReference type="Google" id="ProtNLM"/>
    </source>
</evidence>
<keyword evidence="2" id="KW-1185">Reference proteome</keyword>
<dbReference type="EMBL" id="CP060203">
    <property type="protein sequence ID" value="QNS40353.1"/>
    <property type="molecule type" value="Genomic_DNA"/>
</dbReference>